<feature type="transmembrane region" description="Helical" evidence="1">
    <location>
        <begin position="20"/>
        <end position="41"/>
    </location>
</feature>
<gene>
    <name evidence="2" type="ORF">SAMN04489757_101181</name>
</gene>
<dbReference type="AlphaFoldDB" id="A0A1I5BRX5"/>
<reference evidence="2 3" key="1">
    <citation type="submission" date="2016-10" db="EMBL/GenBank/DDBJ databases">
        <authorList>
            <person name="de Groot N.N."/>
        </authorList>
    </citation>
    <scope>NUCLEOTIDE SEQUENCE [LARGE SCALE GENOMIC DNA]</scope>
    <source>
        <strain evidence="2 3">DSM 1283</strain>
    </source>
</reference>
<evidence type="ECO:0000313" key="3">
    <source>
        <dbReference type="Proteomes" id="UP000198806"/>
    </source>
</evidence>
<protein>
    <recommendedName>
        <fullName evidence="4">Membrane protein YesL</fullName>
    </recommendedName>
</protein>
<name>A0A1I5BRX5_9FIRM</name>
<keyword evidence="3" id="KW-1185">Reference proteome</keyword>
<dbReference type="EMBL" id="FOWD01000001">
    <property type="protein sequence ID" value="SFN77524.1"/>
    <property type="molecule type" value="Genomic_DNA"/>
</dbReference>
<keyword evidence="1" id="KW-0812">Transmembrane</keyword>
<keyword evidence="1" id="KW-1133">Transmembrane helix</keyword>
<keyword evidence="1" id="KW-0472">Membrane</keyword>
<evidence type="ECO:0000256" key="1">
    <source>
        <dbReference type="SAM" id="Phobius"/>
    </source>
</evidence>
<dbReference type="Pfam" id="PF04854">
    <property type="entry name" value="DUF624"/>
    <property type="match status" value="1"/>
</dbReference>
<feature type="transmembrane region" description="Helical" evidence="1">
    <location>
        <begin position="93"/>
        <end position="113"/>
    </location>
</feature>
<feature type="transmembrane region" description="Helical" evidence="1">
    <location>
        <begin position="159"/>
        <end position="188"/>
    </location>
</feature>
<dbReference type="InterPro" id="IPR006938">
    <property type="entry name" value="DUF624"/>
</dbReference>
<sequence length="222" mass="25541">MLNELFSGERIFGFCEKVCYFFIVNTLFWLSNIPLICFFVFVDIKHIPTYLPLFMISLLPVPPAFSAVLYCMGRQLRGTEVRAFKDYKKGYRADFLLKLKLGAVQLFAIFVLWTNTKYLSEYGLGVVSMLFFVAFIFTIVLTPNLYLFASRYDMKLLDIVRVAVIITVTRPVCTLGYIAAFCFMLMLFELSAGTTVLFMISGYGFLIAFMSRPILKFLEKSQ</sequence>
<evidence type="ECO:0000313" key="2">
    <source>
        <dbReference type="EMBL" id="SFN77524.1"/>
    </source>
</evidence>
<dbReference type="STRING" id="1527.SAMN04489757_101181"/>
<evidence type="ECO:0008006" key="4">
    <source>
        <dbReference type="Google" id="ProtNLM"/>
    </source>
</evidence>
<dbReference type="OrthoDB" id="1975933at2"/>
<organism evidence="2 3">
    <name type="scientific">Anaerocolumna aminovalerica</name>
    <dbReference type="NCBI Taxonomy" id="1527"/>
    <lineage>
        <taxon>Bacteria</taxon>
        <taxon>Bacillati</taxon>
        <taxon>Bacillota</taxon>
        <taxon>Clostridia</taxon>
        <taxon>Lachnospirales</taxon>
        <taxon>Lachnospiraceae</taxon>
        <taxon>Anaerocolumna</taxon>
    </lineage>
</organism>
<proteinExistence type="predicted"/>
<dbReference type="RefSeq" id="WP_091683659.1">
    <property type="nucleotide sequence ID" value="NZ_BAABFM010000003.1"/>
</dbReference>
<feature type="transmembrane region" description="Helical" evidence="1">
    <location>
        <begin position="194"/>
        <end position="215"/>
    </location>
</feature>
<accession>A0A1I5BRX5</accession>
<feature type="transmembrane region" description="Helical" evidence="1">
    <location>
        <begin position="125"/>
        <end position="147"/>
    </location>
</feature>
<dbReference type="Proteomes" id="UP000198806">
    <property type="component" value="Unassembled WGS sequence"/>
</dbReference>
<feature type="transmembrane region" description="Helical" evidence="1">
    <location>
        <begin position="53"/>
        <end position="72"/>
    </location>
</feature>